<evidence type="ECO:0000256" key="1">
    <source>
        <dbReference type="ARBA" id="ARBA00004496"/>
    </source>
</evidence>
<dbReference type="InterPro" id="IPR044938">
    <property type="entry name" value="EDC4_C_sf"/>
</dbReference>
<feature type="domain" description="Enhancer of mRNA-decapping protein 4 C-terminal" evidence="6">
    <location>
        <begin position="426"/>
        <end position="536"/>
    </location>
</feature>
<name>A0AA35RMF1_GEOBA</name>
<evidence type="ECO:0000256" key="2">
    <source>
        <dbReference type="ARBA" id="ARBA00022490"/>
    </source>
</evidence>
<evidence type="ECO:0000259" key="6">
    <source>
        <dbReference type="Pfam" id="PF21289"/>
    </source>
</evidence>
<protein>
    <submittedName>
        <fullName evidence="7">Enhancer of mRNA-decapping protein 4</fullName>
    </submittedName>
</protein>
<evidence type="ECO:0000256" key="4">
    <source>
        <dbReference type="ARBA" id="ARBA00022737"/>
    </source>
</evidence>
<evidence type="ECO:0000256" key="5">
    <source>
        <dbReference type="SAM" id="MobiDB-lite"/>
    </source>
</evidence>
<proteinExistence type="predicted"/>
<dbReference type="InterPro" id="IPR049404">
    <property type="entry name" value="EDC4_C"/>
</dbReference>
<keyword evidence="4" id="KW-0677">Repeat</keyword>
<evidence type="ECO:0000313" key="8">
    <source>
        <dbReference type="Proteomes" id="UP001174909"/>
    </source>
</evidence>
<organism evidence="7 8">
    <name type="scientific">Geodia barretti</name>
    <name type="common">Barrett's horny sponge</name>
    <dbReference type="NCBI Taxonomy" id="519541"/>
    <lineage>
        <taxon>Eukaryota</taxon>
        <taxon>Metazoa</taxon>
        <taxon>Porifera</taxon>
        <taxon>Demospongiae</taxon>
        <taxon>Heteroscleromorpha</taxon>
        <taxon>Tetractinellida</taxon>
        <taxon>Astrophorina</taxon>
        <taxon>Geodiidae</taxon>
        <taxon>Geodia</taxon>
    </lineage>
</organism>
<dbReference type="Pfam" id="PF21289">
    <property type="entry name" value="EDC4_C"/>
    <property type="match status" value="1"/>
</dbReference>
<dbReference type="GO" id="GO:0000932">
    <property type="term" value="C:P-body"/>
    <property type="evidence" value="ECO:0007669"/>
    <property type="project" value="TreeGrafter"/>
</dbReference>
<dbReference type="PANTHER" id="PTHR15598">
    <property type="entry name" value="ENHANCER OF MRNA-DECAPPING PROTEIN 4"/>
    <property type="match status" value="1"/>
</dbReference>
<dbReference type="PANTHER" id="PTHR15598:SF5">
    <property type="entry name" value="ENHANCER OF MRNA-DECAPPING PROTEIN 4"/>
    <property type="match status" value="1"/>
</dbReference>
<dbReference type="InterPro" id="IPR045152">
    <property type="entry name" value="EDC4-like"/>
</dbReference>
<dbReference type="Gene3D" id="1.10.220.100">
    <property type="entry name" value="conserved c-terminal region of ge- 1"/>
    <property type="match status" value="1"/>
</dbReference>
<evidence type="ECO:0000256" key="3">
    <source>
        <dbReference type="ARBA" id="ARBA00022574"/>
    </source>
</evidence>
<dbReference type="Gene3D" id="6.10.140.270">
    <property type="match status" value="1"/>
</dbReference>
<reference evidence="7" key="1">
    <citation type="submission" date="2023-03" db="EMBL/GenBank/DDBJ databases">
        <authorList>
            <person name="Steffen K."/>
            <person name="Cardenas P."/>
        </authorList>
    </citation>
    <scope>NUCLEOTIDE SEQUENCE</scope>
</reference>
<dbReference type="Proteomes" id="UP001174909">
    <property type="component" value="Unassembled WGS sequence"/>
</dbReference>
<feature type="compositionally biased region" description="Basic residues" evidence="5">
    <location>
        <begin position="126"/>
        <end position="135"/>
    </location>
</feature>
<feature type="compositionally biased region" description="Low complexity" evidence="5">
    <location>
        <begin position="136"/>
        <end position="151"/>
    </location>
</feature>
<gene>
    <name evidence="7" type="ORF">GBAR_LOCUS8933</name>
</gene>
<evidence type="ECO:0000313" key="7">
    <source>
        <dbReference type="EMBL" id="CAI8014240.1"/>
    </source>
</evidence>
<comment type="caution">
    <text evidence="7">The sequence shown here is derived from an EMBL/GenBank/DDBJ whole genome shotgun (WGS) entry which is preliminary data.</text>
</comment>
<keyword evidence="8" id="KW-1185">Reference proteome</keyword>
<dbReference type="EMBL" id="CASHTH010001351">
    <property type="protein sequence ID" value="CAI8014240.1"/>
    <property type="molecule type" value="Genomic_DNA"/>
</dbReference>
<dbReference type="AlphaFoldDB" id="A0AA35RMF1"/>
<feature type="region of interest" description="Disordered" evidence="5">
    <location>
        <begin position="72"/>
        <end position="163"/>
    </location>
</feature>
<accession>A0AA35RMF1</accession>
<keyword evidence="3" id="KW-0853">WD repeat</keyword>
<comment type="subcellular location">
    <subcellularLocation>
        <location evidence="1">Cytoplasm</location>
    </subcellularLocation>
</comment>
<dbReference type="GO" id="GO:0031087">
    <property type="term" value="P:deadenylation-independent decapping of nuclear-transcribed mRNA"/>
    <property type="evidence" value="ECO:0007669"/>
    <property type="project" value="InterPro"/>
</dbReference>
<sequence length="562" mass="61431">MNLYSGLFPSALPPTVTTSTPLETGVPLARGAETTEGETGQMLPLTAEHVASPEHGLLSAVALLPPLLGDEVEGGEGVREGTVEESTGAKTSRLVELQPSPPPPDTELPQLVPRGGGGEGEMPATRARKRKKMKTKQQQQQQQPTMTVPTAGDGEGNRETRGPLAQQHFPPPPAGNGVEPVGVADHTHHLAQLYQLVASQQREIAELQAEQRLDKVLKEKQLVDRQRQDKLISTVSQTLTSAVHVKLEKVVKSEMKTHVTPAVSRSLGSVQDQLTATVQSATDTALKDGIASILHTKGLPEAVGTAVAGSIRSNIQGMYDETFRKVVLPAFERSSQEMFRQVDEAFRRGIAEYLSQLQQQFHQLSEPALQHLASSYHSLHSLLTSPDSPLLTSLQREIRTTMQRNTPHSISPEARAMEERARKEEIQRLVQSQELNRAFETALSTSDLSLVLYLCQQVTPEDVFDKTPCPLSQPVLLSLVQQLSVDLSEHVDLKLRFLEASVLGLDVNNDITKSHMTQVLRTLTQQLAGAEQANRSVPNSAALLRSVRRLRMVTESLCPPIN</sequence>
<keyword evidence="2" id="KW-0963">Cytoplasm</keyword>
<feature type="region of interest" description="Disordered" evidence="5">
    <location>
        <begin position="1"/>
        <end position="25"/>
    </location>
</feature>